<evidence type="ECO:0000256" key="1">
    <source>
        <dbReference type="SAM" id="SignalP"/>
    </source>
</evidence>
<accession>A0ABU9YYJ7</accession>
<dbReference type="PROSITE" id="PS51257">
    <property type="entry name" value="PROKAR_LIPOPROTEIN"/>
    <property type="match status" value="1"/>
</dbReference>
<keyword evidence="3" id="KW-1185">Reference proteome</keyword>
<protein>
    <submittedName>
        <fullName evidence="2">DUF1800 domain-containing protein</fullName>
    </submittedName>
</protein>
<gene>
    <name evidence="2" type="ORF">ABDB84_10360</name>
</gene>
<dbReference type="Proteomes" id="UP001410394">
    <property type="component" value="Unassembled WGS sequence"/>
</dbReference>
<dbReference type="InterPro" id="IPR014917">
    <property type="entry name" value="DUF1800"/>
</dbReference>
<dbReference type="PANTHER" id="PTHR43737:SF1">
    <property type="entry name" value="DUF1501 DOMAIN-CONTAINING PROTEIN"/>
    <property type="match status" value="1"/>
</dbReference>
<evidence type="ECO:0000313" key="2">
    <source>
        <dbReference type="EMBL" id="MEN3068884.1"/>
    </source>
</evidence>
<sequence>MSHTYRLGLPVLLAFILAGCVSAPQGPAELQVRTPTPAAYRYPAPSANEASRFLQQASFGPTLGEIEALTHSSYADWIDTQFTLPQSRLLPIIEPEHAKLEKGKNLNQELFFRAFWKTAATAPDQLRQRMAFALSEIFVISMDGMLDVKMRAVSSYQDMLARNAFGNFRTLIEDVARHPAMGVYLSHLKNLKEDPAKGRVPDENFAREVMQLFTIGLYELNPDGTPKLVNGEPVETYSNDDITGLAKVFTGFSYANQELTDANFYNQNRQPDWEILPMVGYPQFHSKSEKRFLGVTIPASLVADPEGDLKIALDRLFNHPNVGPFFGRQLIQRLVTSNPSPAYVARVAAAFNNNGRGVRGDMQAVVRAVLLDPEARRPLNSQQASGKVREPILRLSQWMRAFHATSPSGDYQMYNTDNPGTSLGQSPMRSPTVFNFYRPGFVPPGTALARQNMVAPEMQIVSESSVAGYANFIQSTIDAGVGKNVNGKRDIQPDYSAQLALADTPDKLVDQLDVLLTGGELSTTSRQRIRDAVADIRIPANNPAQADNARRNRVKLGILLTMVSPEYLVQK</sequence>
<name>A0ABU9YYJ7_9RHOO</name>
<comment type="caution">
    <text evidence="2">The sequence shown here is derived from an EMBL/GenBank/DDBJ whole genome shotgun (WGS) entry which is preliminary data.</text>
</comment>
<organism evidence="2 3">
    <name type="scientific">Uliginosibacterium sediminicola</name>
    <dbReference type="NCBI Taxonomy" id="2024550"/>
    <lineage>
        <taxon>Bacteria</taxon>
        <taxon>Pseudomonadati</taxon>
        <taxon>Pseudomonadota</taxon>
        <taxon>Betaproteobacteria</taxon>
        <taxon>Rhodocyclales</taxon>
        <taxon>Zoogloeaceae</taxon>
        <taxon>Uliginosibacterium</taxon>
    </lineage>
</organism>
<dbReference type="PANTHER" id="PTHR43737">
    <property type="entry name" value="BLL7424 PROTEIN"/>
    <property type="match status" value="1"/>
</dbReference>
<feature type="signal peptide" evidence="1">
    <location>
        <begin position="1"/>
        <end position="23"/>
    </location>
</feature>
<dbReference type="Pfam" id="PF08811">
    <property type="entry name" value="DUF1800"/>
    <property type="match status" value="1"/>
</dbReference>
<evidence type="ECO:0000313" key="3">
    <source>
        <dbReference type="Proteomes" id="UP001410394"/>
    </source>
</evidence>
<feature type="chain" id="PRO_5047103657" evidence="1">
    <location>
        <begin position="24"/>
        <end position="571"/>
    </location>
</feature>
<reference evidence="2 3" key="1">
    <citation type="journal article" date="2018" name="Int. J. Syst. Evol. Microbiol.">
        <title>Uliginosibacterium sediminicola sp. nov., isolated from freshwater sediment.</title>
        <authorList>
            <person name="Hwang W.M."/>
            <person name="Kim S.M."/>
            <person name="Kang K."/>
            <person name="Ahn T.Y."/>
        </authorList>
    </citation>
    <scope>NUCLEOTIDE SEQUENCE [LARGE SCALE GENOMIC DNA]</scope>
    <source>
        <strain evidence="2 3">M1-21</strain>
    </source>
</reference>
<keyword evidence="1" id="KW-0732">Signal</keyword>
<dbReference type="EMBL" id="JBDIVE010000004">
    <property type="protein sequence ID" value="MEN3068884.1"/>
    <property type="molecule type" value="Genomic_DNA"/>
</dbReference>
<proteinExistence type="predicted"/>
<dbReference type="RefSeq" id="WP_345919651.1">
    <property type="nucleotide sequence ID" value="NZ_JBDIVE010000004.1"/>
</dbReference>